<dbReference type="PROSITE" id="PS00856">
    <property type="entry name" value="GUANYLATE_KINASE_1"/>
    <property type="match status" value="1"/>
</dbReference>
<dbReference type="FunFam" id="3.30.63.10:FF:000002">
    <property type="entry name" value="Guanylate kinase 1"/>
    <property type="match status" value="1"/>
</dbReference>
<dbReference type="PANTHER" id="PTHR23117">
    <property type="entry name" value="GUANYLATE KINASE-RELATED"/>
    <property type="match status" value="1"/>
</dbReference>
<evidence type="ECO:0000256" key="6">
    <source>
        <dbReference type="ARBA" id="ARBA00022777"/>
    </source>
</evidence>
<keyword evidence="4 9" id="KW-0808">Transferase</keyword>
<dbReference type="SMART" id="SM00072">
    <property type="entry name" value="GuKc"/>
    <property type="match status" value="1"/>
</dbReference>
<dbReference type="PANTHER" id="PTHR23117:SF13">
    <property type="entry name" value="GUANYLATE KINASE"/>
    <property type="match status" value="1"/>
</dbReference>
<protein>
    <recommendedName>
        <fullName evidence="3 9">Guanylate kinase</fullName>
        <ecNumber evidence="2 9">2.7.4.8</ecNumber>
    </recommendedName>
    <alternativeName>
        <fullName evidence="8 9">GMP kinase</fullName>
    </alternativeName>
</protein>
<dbReference type="InterPro" id="IPR020590">
    <property type="entry name" value="Guanylate_kinase_CS"/>
</dbReference>
<dbReference type="AlphaFoldDB" id="A0A4Q7ZAP1"/>
<comment type="caution">
    <text evidence="11">The sequence shown here is derived from an EMBL/GenBank/DDBJ whole genome shotgun (WGS) entry which is preliminary data.</text>
</comment>
<evidence type="ECO:0000259" key="10">
    <source>
        <dbReference type="PROSITE" id="PS50052"/>
    </source>
</evidence>
<dbReference type="Proteomes" id="UP000292423">
    <property type="component" value="Unassembled WGS sequence"/>
</dbReference>
<dbReference type="GO" id="GO:0004385">
    <property type="term" value="F:GMP kinase activity"/>
    <property type="evidence" value="ECO:0007669"/>
    <property type="project" value="UniProtKB-UniRule"/>
</dbReference>
<feature type="domain" description="Guanylate kinase-like" evidence="10">
    <location>
        <begin position="3"/>
        <end position="181"/>
    </location>
</feature>
<evidence type="ECO:0000256" key="1">
    <source>
        <dbReference type="ARBA" id="ARBA00005790"/>
    </source>
</evidence>
<accession>A0A4Q7ZAP1</accession>
<evidence type="ECO:0000256" key="9">
    <source>
        <dbReference type="HAMAP-Rule" id="MF_00328"/>
    </source>
</evidence>
<evidence type="ECO:0000256" key="7">
    <source>
        <dbReference type="ARBA" id="ARBA00022840"/>
    </source>
</evidence>
<comment type="similarity">
    <text evidence="1 9">Belongs to the guanylate kinase family.</text>
</comment>
<evidence type="ECO:0000256" key="5">
    <source>
        <dbReference type="ARBA" id="ARBA00022741"/>
    </source>
</evidence>
<name>A0A4Q7ZAP1_9GAMM</name>
<gene>
    <name evidence="9" type="primary">gmk</name>
    <name evidence="11" type="ORF">EV700_0595</name>
</gene>
<evidence type="ECO:0000256" key="8">
    <source>
        <dbReference type="ARBA" id="ARBA00030128"/>
    </source>
</evidence>
<dbReference type="OrthoDB" id="9808150at2"/>
<dbReference type="Pfam" id="PF00625">
    <property type="entry name" value="Guanylate_kin"/>
    <property type="match status" value="1"/>
</dbReference>
<dbReference type="InterPro" id="IPR008145">
    <property type="entry name" value="GK/Ca_channel_bsu"/>
</dbReference>
<evidence type="ECO:0000256" key="4">
    <source>
        <dbReference type="ARBA" id="ARBA00022679"/>
    </source>
</evidence>
<dbReference type="NCBIfam" id="TIGR03263">
    <property type="entry name" value="guanyl_kin"/>
    <property type="match status" value="1"/>
</dbReference>
<dbReference type="Gene3D" id="3.40.50.300">
    <property type="entry name" value="P-loop containing nucleotide triphosphate hydrolases"/>
    <property type="match status" value="1"/>
</dbReference>
<dbReference type="RefSeq" id="WP_130410852.1">
    <property type="nucleotide sequence ID" value="NZ_SHKX01000010.1"/>
</dbReference>
<keyword evidence="12" id="KW-1185">Reference proteome</keyword>
<keyword evidence="7 9" id="KW-0067">ATP-binding</keyword>
<organism evidence="11 12">
    <name type="scientific">Fluviicoccus keumensis</name>
    <dbReference type="NCBI Taxonomy" id="1435465"/>
    <lineage>
        <taxon>Bacteria</taxon>
        <taxon>Pseudomonadati</taxon>
        <taxon>Pseudomonadota</taxon>
        <taxon>Gammaproteobacteria</taxon>
        <taxon>Moraxellales</taxon>
        <taxon>Moraxellaceae</taxon>
        <taxon>Fluviicoccus</taxon>
    </lineage>
</organism>
<dbReference type="HAMAP" id="MF_00328">
    <property type="entry name" value="Guanylate_kinase"/>
    <property type="match status" value="1"/>
</dbReference>
<dbReference type="SUPFAM" id="SSF52540">
    <property type="entry name" value="P-loop containing nucleoside triphosphate hydrolases"/>
    <property type="match status" value="1"/>
</dbReference>
<keyword evidence="5 9" id="KW-0547">Nucleotide-binding</keyword>
<evidence type="ECO:0000313" key="11">
    <source>
        <dbReference type="EMBL" id="RZU47628.1"/>
    </source>
</evidence>
<evidence type="ECO:0000256" key="2">
    <source>
        <dbReference type="ARBA" id="ARBA00012961"/>
    </source>
</evidence>
<dbReference type="EMBL" id="SHKX01000010">
    <property type="protein sequence ID" value="RZU47628.1"/>
    <property type="molecule type" value="Genomic_DNA"/>
</dbReference>
<comment type="catalytic activity">
    <reaction evidence="9">
        <text>GMP + ATP = GDP + ADP</text>
        <dbReference type="Rhea" id="RHEA:20780"/>
        <dbReference type="ChEBI" id="CHEBI:30616"/>
        <dbReference type="ChEBI" id="CHEBI:58115"/>
        <dbReference type="ChEBI" id="CHEBI:58189"/>
        <dbReference type="ChEBI" id="CHEBI:456216"/>
        <dbReference type="EC" id="2.7.4.8"/>
    </reaction>
</comment>
<evidence type="ECO:0000313" key="12">
    <source>
        <dbReference type="Proteomes" id="UP000292423"/>
    </source>
</evidence>
<dbReference type="CDD" id="cd00071">
    <property type="entry name" value="GMPK"/>
    <property type="match status" value="1"/>
</dbReference>
<dbReference type="GO" id="GO:0005829">
    <property type="term" value="C:cytosol"/>
    <property type="evidence" value="ECO:0007669"/>
    <property type="project" value="TreeGrafter"/>
</dbReference>
<proteinExistence type="inferred from homology"/>
<dbReference type="GO" id="GO:0005524">
    <property type="term" value="F:ATP binding"/>
    <property type="evidence" value="ECO:0007669"/>
    <property type="project" value="UniProtKB-UniRule"/>
</dbReference>
<comment type="subcellular location">
    <subcellularLocation>
        <location evidence="9">Cytoplasm</location>
    </subcellularLocation>
</comment>
<dbReference type="InterPro" id="IPR017665">
    <property type="entry name" value="Guanylate_kinase"/>
</dbReference>
<dbReference type="PROSITE" id="PS50052">
    <property type="entry name" value="GUANYLATE_KINASE_2"/>
    <property type="match status" value="1"/>
</dbReference>
<feature type="binding site" evidence="9">
    <location>
        <begin position="10"/>
        <end position="17"/>
    </location>
    <ligand>
        <name>ATP</name>
        <dbReference type="ChEBI" id="CHEBI:30616"/>
    </ligand>
</feature>
<comment type="function">
    <text evidence="9">Essential for recycling GMP and indirectly, cGMP.</text>
</comment>
<keyword evidence="9" id="KW-0963">Cytoplasm</keyword>
<sequence length="204" mass="22878">MSGTLFVISAASGTGKTSLVTALLENTDCVEVSVSHTTRKPRPGELDGVHYHFVSVEEFMQRVGEGGFLEHAEVFGNYYGTARANVEKALAADRDVILEIDWQGAQQVRRQFPDVLTVFIVPPSRDALRQRLQNRGQDSDEVIDRRLAGALEDISHYVEFDYLVINDDFDTALDDLKAVVRAARHRQKLQAIRHLDRLQSLLSV</sequence>
<dbReference type="InterPro" id="IPR027417">
    <property type="entry name" value="P-loop_NTPase"/>
</dbReference>
<dbReference type="Gene3D" id="3.30.63.10">
    <property type="entry name" value="Guanylate Kinase phosphate binding domain"/>
    <property type="match status" value="1"/>
</dbReference>
<keyword evidence="6 9" id="KW-0418">Kinase</keyword>
<evidence type="ECO:0000256" key="3">
    <source>
        <dbReference type="ARBA" id="ARBA00016296"/>
    </source>
</evidence>
<dbReference type="EC" id="2.7.4.8" evidence="2 9"/>
<dbReference type="InterPro" id="IPR008144">
    <property type="entry name" value="Guanylate_kin-like_dom"/>
</dbReference>
<reference evidence="11 12" key="1">
    <citation type="submission" date="2019-02" db="EMBL/GenBank/DDBJ databases">
        <title>Genomic Encyclopedia of Type Strains, Phase IV (KMG-IV): sequencing the most valuable type-strain genomes for metagenomic binning, comparative biology and taxonomic classification.</title>
        <authorList>
            <person name="Goeker M."/>
        </authorList>
    </citation>
    <scope>NUCLEOTIDE SEQUENCE [LARGE SCALE GENOMIC DNA]</scope>
    <source>
        <strain evidence="11 12">DSM 105135</strain>
    </source>
</reference>